<organism evidence="7 8">
    <name type="scientific">Aquirufa nivalisilvae</name>
    <dbReference type="NCBI Taxonomy" id="2516557"/>
    <lineage>
        <taxon>Bacteria</taxon>
        <taxon>Pseudomonadati</taxon>
        <taxon>Bacteroidota</taxon>
        <taxon>Cytophagia</taxon>
        <taxon>Cytophagales</taxon>
        <taxon>Flectobacillaceae</taxon>
        <taxon>Aquirufa</taxon>
    </lineage>
</organism>
<dbReference type="PANTHER" id="PTHR30625:SF17">
    <property type="entry name" value="TOLQ-RELATED"/>
    <property type="match status" value="1"/>
</dbReference>
<comment type="similarity">
    <text evidence="6">Belongs to the exbB/tolQ family.</text>
</comment>
<name>A0A2S2DW03_9BACT</name>
<keyword evidence="4" id="KW-1133">Transmembrane helix</keyword>
<dbReference type="InterPro" id="IPR050790">
    <property type="entry name" value="ExbB/TolQ_transport"/>
</dbReference>
<evidence type="ECO:0000256" key="1">
    <source>
        <dbReference type="ARBA" id="ARBA00004651"/>
    </source>
</evidence>
<dbReference type="Pfam" id="PF01618">
    <property type="entry name" value="MotA_ExbB"/>
    <property type="match status" value="1"/>
</dbReference>
<dbReference type="AlphaFoldDB" id="A0A2S2DW03"/>
<evidence type="ECO:0000256" key="6">
    <source>
        <dbReference type="RuleBase" id="RU004057"/>
    </source>
</evidence>
<dbReference type="GO" id="GO:0005886">
    <property type="term" value="C:plasma membrane"/>
    <property type="evidence" value="ECO:0007669"/>
    <property type="project" value="UniProtKB-SubCell"/>
</dbReference>
<dbReference type="Proteomes" id="UP000245468">
    <property type="component" value="Chromosome"/>
</dbReference>
<dbReference type="EMBL" id="CP029346">
    <property type="protein sequence ID" value="AWL09536.1"/>
    <property type="molecule type" value="Genomic_DNA"/>
</dbReference>
<dbReference type="GO" id="GO:0017038">
    <property type="term" value="P:protein import"/>
    <property type="evidence" value="ECO:0007669"/>
    <property type="project" value="TreeGrafter"/>
</dbReference>
<gene>
    <name evidence="7" type="ORF">HME7025_01684</name>
</gene>
<evidence type="ECO:0000313" key="7">
    <source>
        <dbReference type="EMBL" id="AWL09536.1"/>
    </source>
</evidence>
<evidence type="ECO:0000256" key="5">
    <source>
        <dbReference type="ARBA" id="ARBA00023136"/>
    </source>
</evidence>
<proteinExistence type="inferred from homology"/>
<keyword evidence="2" id="KW-1003">Cell membrane</keyword>
<evidence type="ECO:0000256" key="3">
    <source>
        <dbReference type="ARBA" id="ARBA00022692"/>
    </source>
</evidence>
<evidence type="ECO:0000256" key="4">
    <source>
        <dbReference type="ARBA" id="ARBA00022989"/>
    </source>
</evidence>
<accession>A0A2S2DW03</accession>
<dbReference type="RefSeq" id="WP_109323214.1">
    <property type="nucleotide sequence ID" value="NZ_CP029346.1"/>
</dbReference>
<keyword evidence="5" id="KW-0472">Membrane</keyword>
<evidence type="ECO:0000256" key="2">
    <source>
        <dbReference type="ARBA" id="ARBA00022475"/>
    </source>
</evidence>
<evidence type="ECO:0000313" key="8">
    <source>
        <dbReference type="Proteomes" id="UP000245468"/>
    </source>
</evidence>
<keyword evidence="3" id="KW-0812">Transmembrane</keyword>
<dbReference type="InterPro" id="IPR002898">
    <property type="entry name" value="MotA_ExbB_proton_chnl"/>
</dbReference>
<dbReference type="PANTHER" id="PTHR30625">
    <property type="entry name" value="PROTEIN TOLQ"/>
    <property type="match status" value="1"/>
</dbReference>
<reference evidence="8" key="1">
    <citation type="submission" date="2018-05" db="EMBL/GenBank/DDBJ databases">
        <title>Pseudarcicella sp. HME7025 Genome sequencing and assembly.</title>
        <authorList>
            <person name="Kim H."/>
            <person name="Kang H."/>
            <person name="Joh K."/>
        </authorList>
    </citation>
    <scope>NUCLEOTIDE SEQUENCE [LARGE SCALE GENOMIC DNA]</scope>
    <source>
        <strain evidence="8">HME7025</strain>
    </source>
</reference>
<keyword evidence="8" id="KW-1185">Reference proteome</keyword>
<dbReference type="KEGG" id="psez:HME7025_01684"/>
<comment type="subcellular location">
    <subcellularLocation>
        <location evidence="1">Cell membrane</location>
        <topology evidence="1">Multi-pass membrane protein</topology>
    </subcellularLocation>
    <subcellularLocation>
        <location evidence="6">Membrane</location>
        <topology evidence="6">Multi-pass membrane protein</topology>
    </subcellularLocation>
</comment>
<keyword evidence="6" id="KW-0653">Protein transport</keyword>
<keyword evidence="6" id="KW-0813">Transport</keyword>
<protein>
    <submittedName>
        <fullName evidence="7">Protein TolQ</fullName>
    </submittedName>
</protein>
<dbReference type="OrthoDB" id="4045at2"/>
<sequence>MALSLASILLQAGSTLDSVSAAVSDSIVNAQPVQQATKVVEEFSVLDLLGKGGYVMYPIGFLFAGAVFLFIERYLYIRKTAKLDENFLHTINDMLVNGNVQGAITYCKTSQYPIAKLLEKGLSRLGSPIRDIETAIENKAKVEIYNMEKNLGILSAIARIAPMFGFLGTVTGMIRTFHNISISNKIDISTIAGGIYEKMVTSASGLIVGIIAYVLYTLLMTMIDRTINKMEITAIDFLDILHKPANKV</sequence>